<keyword evidence="7" id="KW-1185">Reference proteome</keyword>
<keyword evidence="2" id="KW-0677">Repeat</keyword>
<dbReference type="Gene3D" id="3.30.160.60">
    <property type="entry name" value="Classic Zinc Finger"/>
    <property type="match status" value="2"/>
</dbReference>
<evidence type="ECO:0000256" key="3">
    <source>
        <dbReference type="ARBA" id="ARBA00022771"/>
    </source>
</evidence>
<dbReference type="PANTHER" id="PTHR19818">
    <property type="entry name" value="ZINC FINGER PROTEIN ZIC AND GLI"/>
    <property type="match status" value="1"/>
</dbReference>
<dbReference type="SUPFAM" id="SSF57667">
    <property type="entry name" value="beta-beta-alpha zinc fingers"/>
    <property type="match status" value="2"/>
</dbReference>
<sequence length="118" mass="14487">MEEGHVTIQKEFEEEDIPLREDENFWYGFYFCTWPGCDHSFLTPSARRKHFRLHFKPVLCLACPKRMAWQRDMQKHYDTHFKRPRYRCRCGKDYTRMDNLKKHIKKSKPTSKTVRSKL</sequence>
<dbReference type="GeneID" id="85450689"/>
<gene>
    <name evidence="6" type="ORF">BDP55DRAFT_233021</name>
</gene>
<evidence type="ECO:0000313" key="7">
    <source>
        <dbReference type="Proteomes" id="UP001224890"/>
    </source>
</evidence>
<accession>A0AAJ0AFW4</accession>
<evidence type="ECO:0000256" key="4">
    <source>
        <dbReference type="ARBA" id="ARBA00022833"/>
    </source>
</evidence>
<dbReference type="RefSeq" id="XP_060427154.1">
    <property type="nucleotide sequence ID" value="XM_060566163.1"/>
</dbReference>
<feature type="domain" description="C2H2-type" evidence="5">
    <location>
        <begin position="32"/>
        <end position="54"/>
    </location>
</feature>
<dbReference type="EMBL" id="JAHMHR010000033">
    <property type="protein sequence ID" value="KAK1673151.1"/>
    <property type="molecule type" value="Genomic_DNA"/>
</dbReference>
<dbReference type="AlphaFoldDB" id="A0AAJ0AFW4"/>
<dbReference type="InterPro" id="IPR036236">
    <property type="entry name" value="Znf_C2H2_sf"/>
</dbReference>
<organism evidence="6 7">
    <name type="scientific">Colletotrichum godetiae</name>
    <dbReference type="NCBI Taxonomy" id="1209918"/>
    <lineage>
        <taxon>Eukaryota</taxon>
        <taxon>Fungi</taxon>
        <taxon>Dikarya</taxon>
        <taxon>Ascomycota</taxon>
        <taxon>Pezizomycotina</taxon>
        <taxon>Sordariomycetes</taxon>
        <taxon>Hypocreomycetidae</taxon>
        <taxon>Glomerellales</taxon>
        <taxon>Glomerellaceae</taxon>
        <taxon>Colletotrichum</taxon>
        <taxon>Colletotrichum acutatum species complex</taxon>
    </lineage>
</organism>
<dbReference type="Proteomes" id="UP001224890">
    <property type="component" value="Unassembled WGS sequence"/>
</dbReference>
<dbReference type="GO" id="GO:0000981">
    <property type="term" value="F:DNA-binding transcription factor activity, RNA polymerase II-specific"/>
    <property type="evidence" value="ECO:0007669"/>
    <property type="project" value="TreeGrafter"/>
</dbReference>
<protein>
    <recommendedName>
        <fullName evidence="5">C2H2-type domain-containing protein</fullName>
    </recommendedName>
</protein>
<reference evidence="6" key="1">
    <citation type="submission" date="2021-06" db="EMBL/GenBank/DDBJ databases">
        <title>Comparative genomics, transcriptomics and evolutionary studies reveal genomic signatures of adaptation to plant cell wall in hemibiotrophic fungi.</title>
        <authorList>
            <consortium name="DOE Joint Genome Institute"/>
            <person name="Baroncelli R."/>
            <person name="Diaz J.F."/>
            <person name="Benocci T."/>
            <person name="Peng M."/>
            <person name="Battaglia E."/>
            <person name="Haridas S."/>
            <person name="Andreopoulos W."/>
            <person name="Labutti K."/>
            <person name="Pangilinan J."/>
            <person name="Floch G.L."/>
            <person name="Makela M.R."/>
            <person name="Henrissat B."/>
            <person name="Grigoriev I.V."/>
            <person name="Crouch J.A."/>
            <person name="De Vries R.P."/>
            <person name="Sukno S.A."/>
            <person name="Thon M.R."/>
        </authorList>
    </citation>
    <scope>NUCLEOTIDE SEQUENCE</scope>
    <source>
        <strain evidence="6">CBS 193.32</strain>
    </source>
</reference>
<dbReference type="GO" id="GO:0045944">
    <property type="term" value="P:positive regulation of transcription by RNA polymerase II"/>
    <property type="evidence" value="ECO:0007669"/>
    <property type="project" value="UniProtKB-ARBA"/>
</dbReference>
<proteinExistence type="predicted"/>
<comment type="caution">
    <text evidence="6">The sequence shown here is derived from an EMBL/GenBank/DDBJ whole genome shotgun (WGS) entry which is preliminary data.</text>
</comment>
<dbReference type="GO" id="GO:0005634">
    <property type="term" value="C:nucleus"/>
    <property type="evidence" value="ECO:0007669"/>
    <property type="project" value="UniProtKB-ARBA"/>
</dbReference>
<evidence type="ECO:0000256" key="1">
    <source>
        <dbReference type="ARBA" id="ARBA00022723"/>
    </source>
</evidence>
<keyword evidence="4" id="KW-0862">Zinc</keyword>
<dbReference type="PROSITE" id="PS00028">
    <property type="entry name" value="ZINC_FINGER_C2H2_1"/>
    <property type="match status" value="1"/>
</dbReference>
<dbReference type="InterPro" id="IPR013087">
    <property type="entry name" value="Znf_C2H2_type"/>
</dbReference>
<evidence type="ECO:0000259" key="5">
    <source>
        <dbReference type="PROSITE" id="PS00028"/>
    </source>
</evidence>
<dbReference type="InterPro" id="IPR050329">
    <property type="entry name" value="GLI_C2H2-zinc-finger"/>
</dbReference>
<dbReference type="SMART" id="SM00355">
    <property type="entry name" value="ZnF_C2H2"/>
    <property type="match status" value="2"/>
</dbReference>
<name>A0AAJ0AFW4_9PEZI</name>
<dbReference type="GO" id="GO:0008270">
    <property type="term" value="F:zinc ion binding"/>
    <property type="evidence" value="ECO:0007669"/>
    <property type="project" value="UniProtKB-KW"/>
</dbReference>
<keyword evidence="3" id="KW-0863">Zinc-finger</keyword>
<evidence type="ECO:0000313" key="6">
    <source>
        <dbReference type="EMBL" id="KAK1673151.1"/>
    </source>
</evidence>
<keyword evidence="1" id="KW-0479">Metal-binding</keyword>
<dbReference type="GO" id="GO:0000978">
    <property type="term" value="F:RNA polymerase II cis-regulatory region sequence-specific DNA binding"/>
    <property type="evidence" value="ECO:0007669"/>
    <property type="project" value="TreeGrafter"/>
</dbReference>
<evidence type="ECO:0000256" key="2">
    <source>
        <dbReference type="ARBA" id="ARBA00022737"/>
    </source>
</evidence>
<dbReference type="PANTHER" id="PTHR19818:SF139">
    <property type="entry name" value="PAIR-RULE PROTEIN ODD-PAIRED"/>
    <property type="match status" value="1"/>
</dbReference>